<name>A0ABR1G1Y2_AURAN</name>
<gene>
    <name evidence="2" type="ORF">SO694_00012037</name>
</gene>
<protein>
    <submittedName>
        <fullName evidence="2">Uncharacterized protein</fullName>
    </submittedName>
</protein>
<proteinExistence type="predicted"/>
<evidence type="ECO:0000256" key="1">
    <source>
        <dbReference type="SAM" id="Phobius"/>
    </source>
</evidence>
<organism evidence="2 3">
    <name type="scientific">Aureococcus anophagefferens</name>
    <name type="common">Harmful bloom alga</name>
    <dbReference type="NCBI Taxonomy" id="44056"/>
    <lineage>
        <taxon>Eukaryota</taxon>
        <taxon>Sar</taxon>
        <taxon>Stramenopiles</taxon>
        <taxon>Ochrophyta</taxon>
        <taxon>Pelagophyceae</taxon>
        <taxon>Pelagomonadales</taxon>
        <taxon>Pelagomonadaceae</taxon>
        <taxon>Aureococcus</taxon>
    </lineage>
</organism>
<feature type="transmembrane region" description="Helical" evidence="1">
    <location>
        <begin position="243"/>
        <end position="269"/>
    </location>
</feature>
<evidence type="ECO:0000313" key="3">
    <source>
        <dbReference type="Proteomes" id="UP001363151"/>
    </source>
</evidence>
<keyword evidence="3" id="KW-1185">Reference proteome</keyword>
<reference evidence="2 3" key="1">
    <citation type="submission" date="2024-03" db="EMBL/GenBank/DDBJ databases">
        <title>Aureococcus anophagefferens CCMP1851 and Kratosvirus quantuckense: Draft genome of a second virus-susceptible host strain in the model system.</title>
        <authorList>
            <person name="Chase E."/>
            <person name="Truchon A.R."/>
            <person name="Schepens W."/>
            <person name="Wilhelm S.W."/>
        </authorList>
    </citation>
    <scope>NUCLEOTIDE SEQUENCE [LARGE SCALE GENOMIC DNA]</scope>
    <source>
        <strain evidence="2 3">CCMP1851</strain>
    </source>
</reference>
<sequence length="305" mass="32470">MGASQSEECEIPWFVQCDGHYIAREGSKSPHGWLRLEGHGSASAAVRAAGRDDARDLEVQVREFCLFDAMTGEGLKHVELGGLRAVTVDGSEELILLLSGLEDVSPGDDASVTEIKAETDKFVATLSKPLYGAALEKLRGRIDFDAVSSAAFAAEVAANATSNDETFAQSAGLFEVWTALNVATLRTAQRAELVRDVAGYFFNAVTASPASELVLDKLKNFNLVPDDETDPEKLRDAFVDRAATAFAGAVAVFNVLAGLLSFALLYGVFSLVIEPLFGFLGDAASGALDPAAPRDTITDFFAQRP</sequence>
<keyword evidence="1" id="KW-0472">Membrane</keyword>
<dbReference type="Proteomes" id="UP001363151">
    <property type="component" value="Unassembled WGS sequence"/>
</dbReference>
<comment type="caution">
    <text evidence="2">The sequence shown here is derived from an EMBL/GenBank/DDBJ whole genome shotgun (WGS) entry which is preliminary data.</text>
</comment>
<keyword evidence="1" id="KW-0812">Transmembrane</keyword>
<dbReference type="EMBL" id="JBBJCI010000145">
    <property type="protein sequence ID" value="KAK7242325.1"/>
    <property type="molecule type" value="Genomic_DNA"/>
</dbReference>
<evidence type="ECO:0000313" key="2">
    <source>
        <dbReference type="EMBL" id="KAK7242325.1"/>
    </source>
</evidence>
<accession>A0ABR1G1Y2</accession>
<keyword evidence="1" id="KW-1133">Transmembrane helix</keyword>